<dbReference type="AlphaFoldDB" id="A0A8J2Z455"/>
<gene>
    <name evidence="2" type="ORF">GCM10010995_12450</name>
</gene>
<keyword evidence="1" id="KW-0732">Signal</keyword>
<comment type="caution">
    <text evidence="2">The sequence shown here is derived from an EMBL/GenBank/DDBJ whole genome shotgun (WGS) entry which is preliminary data.</text>
</comment>
<protein>
    <submittedName>
        <fullName evidence="2">Uncharacterized protein</fullName>
    </submittedName>
</protein>
<evidence type="ECO:0000313" key="2">
    <source>
        <dbReference type="EMBL" id="GGF96710.1"/>
    </source>
</evidence>
<evidence type="ECO:0000256" key="1">
    <source>
        <dbReference type="SAM" id="SignalP"/>
    </source>
</evidence>
<feature type="signal peptide" evidence="1">
    <location>
        <begin position="1"/>
        <end position="23"/>
    </location>
</feature>
<keyword evidence="3" id="KW-1185">Reference proteome</keyword>
<dbReference type="EMBL" id="BMJS01000011">
    <property type="protein sequence ID" value="GGF96710.1"/>
    <property type="molecule type" value="Genomic_DNA"/>
</dbReference>
<dbReference type="Proteomes" id="UP000636949">
    <property type="component" value="Unassembled WGS sequence"/>
</dbReference>
<proteinExistence type="predicted"/>
<feature type="chain" id="PRO_5035214732" evidence="1">
    <location>
        <begin position="24"/>
        <end position="574"/>
    </location>
</feature>
<reference evidence="2" key="2">
    <citation type="submission" date="2020-09" db="EMBL/GenBank/DDBJ databases">
        <authorList>
            <person name="Sun Q."/>
            <person name="Zhou Y."/>
        </authorList>
    </citation>
    <scope>NUCLEOTIDE SEQUENCE</scope>
    <source>
        <strain evidence="2">CGMCC 1.15758</strain>
    </source>
</reference>
<reference evidence="2" key="1">
    <citation type="journal article" date="2014" name="Int. J. Syst. Evol. Microbiol.">
        <title>Complete genome sequence of Corynebacterium casei LMG S-19264T (=DSM 44701T), isolated from a smear-ripened cheese.</title>
        <authorList>
            <consortium name="US DOE Joint Genome Institute (JGI-PGF)"/>
            <person name="Walter F."/>
            <person name="Albersmeier A."/>
            <person name="Kalinowski J."/>
            <person name="Ruckert C."/>
        </authorList>
    </citation>
    <scope>NUCLEOTIDE SEQUENCE</scope>
    <source>
        <strain evidence="2">CGMCC 1.15758</strain>
    </source>
</reference>
<sequence length="574" mass="65717">MKRIKKLVTAIAVMGFVNCYGYAADLNSQSMNARQTVSTAVAQLGKGVPVMASTYSKGYDVWYGSMFIMSDGFMYIVDDNWNILYVQNVKDYSGYPQEKGVPVAGFIQPGYSENDIYQYHIFYDGSMYKSSPFYDMDWADTQKNIYDMEGYPIAKGIPVAAFEWTKASNSFRMIILADGSVYRFMEDWVFEPDPDLPGANIKNAPDYPKDKGVPIAAYQSPNKQSDEIYFIFADGSHYRIGVDSTEWKFEATVPASIYEEKGYPKLDVGLQVELSLEHDLSLLGGTYKIYNNSKNQARLKVKASVYSENEYYERTYYDFDINELMGALTLYDQQDIMKPQLFSLQRNEYILGSFNETRLISSTVELGELVNYELKAADKIEKSGYIYFTSAAEQYQLYNLCVKYMEDQDRSNGGTCNKQTVLVEGKVPLEFSRSSFEWQLNWRWNDTVTYTENIYRLIGNSVKIRSIYNANASDNGEKAYAPKQKFQYGTTGFKLLGGSKNPGKIILEKNEVSIYNYMLSDKKGCYDQHSPLIIEDEYGNTSKVDIDFGYGDLYTWVMEQGKPLSEYRCLNIWS</sequence>
<dbReference type="RefSeq" id="WP_117002441.1">
    <property type="nucleotide sequence ID" value="NZ_BMJS01000011.1"/>
</dbReference>
<accession>A0A8J2Z455</accession>
<evidence type="ECO:0000313" key="3">
    <source>
        <dbReference type="Proteomes" id="UP000636949"/>
    </source>
</evidence>
<name>A0A8J2Z455_9GAMM</name>
<organism evidence="2 3">
    <name type="scientific">Cysteiniphilum litorale</name>
    <dbReference type="NCBI Taxonomy" id="2056700"/>
    <lineage>
        <taxon>Bacteria</taxon>
        <taxon>Pseudomonadati</taxon>
        <taxon>Pseudomonadota</taxon>
        <taxon>Gammaproteobacteria</taxon>
        <taxon>Thiotrichales</taxon>
        <taxon>Fastidiosibacteraceae</taxon>
        <taxon>Cysteiniphilum</taxon>
    </lineage>
</organism>